<reference evidence="3 4" key="1">
    <citation type="submission" date="2020-04" db="EMBL/GenBank/DDBJ databases">
        <authorList>
            <person name="Basu S."/>
            <person name="Maruthanayagam V."/>
            <person name="Chakraborty S."/>
            <person name="Pramanik A."/>
            <person name="Mukherjee J."/>
            <person name="Brink B."/>
        </authorList>
    </citation>
    <scope>NUCLEOTIDE SEQUENCE [LARGE SCALE GENOMIC DNA]</scope>
    <source>
        <strain evidence="3 4">AP17</strain>
    </source>
</reference>
<dbReference type="Pfam" id="PF00395">
    <property type="entry name" value="SLH"/>
    <property type="match status" value="3"/>
</dbReference>
<evidence type="ECO:0000259" key="2">
    <source>
        <dbReference type="PROSITE" id="PS51272"/>
    </source>
</evidence>
<dbReference type="GO" id="GO:0016787">
    <property type="term" value="F:hydrolase activity"/>
    <property type="evidence" value="ECO:0007669"/>
    <property type="project" value="UniProtKB-KW"/>
</dbReference>
<dbReference type="Gene3D" id="3.20.20.80">
    <property type="entry name" value="Glycosidases"/>
    <property type="match status" value="1"/>
</dbReference>
<accession>A0A6H1TUU7</accession>
<name>A0A6H1TUU7_9CYAN</name>
<protein>
    <submittedName>
        <fullName evidence="3">Family 10 glycosylhydrolase</fullName>
    </submittedName>
</protein>
<dbReference type="PROSITE" id="PS51272">
    <property type="entry name" value="SLH"/>
    <property type="match status" value="3"/>
</dbReference>
<dbReference type="InterPro" id="IPR052177">
    <property type="entry name" value="Divisome_Glycosyl_Hydrolase"/>
</dbReference>
<organism evidence="3 4">
    <name type="scientific">Oxynema aestuarii AP17</name>
    <dbReference type="NCBI Taxonomy" id="2064643"/>
    <lineage>
        <taxon>Bacteria</taxon>
        <taxon>Bacillati</taxon>
        <taxon>Cyanobacteriota</taxon>
        <taxon>Cyanophyceae</taxon>
        <taxon>Oscillatoriophycideae</taxon>
        <taxon>Oscillatoriales</taxon>
        <taxon>Oscillatoriaceae</taxon>
        <taxon>Oxynema</taxon>
        <taxon>Oxynema aestuarii</taxon>
    </lineage>
</organism>
<dbReference type="AlphaFoldDB" id="A0A6H1TUU7"/>
<dbReference type="EMBL" id="CP051167">
    <property type="protein sequence ID" value="QIZ69986.1"/>
    <property type="molecule type" value="Genomic_DNA"/>
</dbReference>
<dbReference type="InterPro" id="IPR003790">
    <property type="entry name" value="GHL10"/>
</dbReference>
<dbReference type="PANTHER" id="PTHR43405:SF1">
    <property type="entry name" value="GLYCOSYL HYDROLASE DIGH"/>
    <property type="match status" value="1"/>
</dbReference>
<evidence type="ECO:0000313" key="3">
    <source>
        <dbReference type="EMBL" id="QIZ69986.1"/>
    </source>
</evidence>
<keyword evidence="4" id="KW-1185">Reference proteome</keyword>
<dbReference type="Pfam" id="PF02638">
    <property type="entry name" value="GHL10"/>
    <property type="match status" value="1"/>
</dbReference>
<sequence>MFELQNQKGTSKVNSKSASQVVSKVASKIALTLFPLLSLTVGAIEPVGAQTTLPDIAGHWAEGCIQELQTRRIINGYPDGTFRPNAPVTRAEFATMLDIAFSERRDVRPAIGFVDLPANYWATPAIATAYRRGFLRGYPGDRFNPAQNIPRVQVLVALASGLDYAANHKPEETLPRTFADATSIPEYAYTAVAAATERRLAVNYPERDRLNPNALASRAEVASFLCQALMQYQSPIPLEYVARVAIVPETELRGVWITNIDSEVLFSKENLTAAMERLAALNFNTVYPTVWNWGYTLYPSDVAKAVTGRSVRLVTPIDENLDPDLGVGDRDMLREMVAEGKRLGLRVIPWFEFGFMAPADSELARRKPEWITERLDGTREKMEGIHSRVWLNPFHPEVQQFITDLIVEIIENYDVAGIQLDDHLGLPSEFGYDDYTVALYKREHDGNPPPEDPKDPDWLRWRADKITEYKDRLFRAIKRANPDAIVSLSPNPQRFSYREFLADWETWERQGLVEEIILQVYRDDNRVFATELENPEVETARTHVPFAIGILTGLKGRPVEGDRIAEQVQIAREKGFAGVSFFFYESMWKWSEQSAEQREVLFESLFPEPATIPSLVDDWEPSR</sequence>
<dbReference type="SUPFAM" id="SSF51445">
    <property type="entry name" value="(Trans)glycosidases"/>
    <property type="match status" value="1"/>
</dbReference>
<evidence type="ECO:0000313" key="4">
    <source>
        <dbReference type="Proteomes" id="UP000500857"/>
    </source>
</evidence>
<keyword evidence="3" id="KW-0378">Hydrolase</keyword>
<proteinExistence type="predicted"/>
<feature type="domain" description="SLH" evidence="2">
    <location>
        <begin position="112"/>
        <end position="172"/>
    </location>
</feature>
<gene>
    <name evidence="3" type="ORF">HCG48_04845</name>
</gene>
<dbReference type="PANTHER" id="PTHR43405">
    <property type="entry name" value="GLYCOSYL HYDROLASE DIGH"/>
    <property type="match status" value="1"/>
</dbReference>
<keyword evidence="1" id="KW-0732">Signal</keyword>
<dbReference type="InterPro" id="IPR017853">
    <property type="entry name" value="GH"/>
</dbReference>
<dbReference type="Proteomes" id="UP000500857">
    <property type="component" value="Chromosome"/>
</dbReference>
<dbReference type="InterPro" id="IPR001119">
    <property type="entry name" value="SLH_dom"/>
</dbReference>
<evidence type="ECO:0000256" key="1">
    <source>
        <dbReference type="ARBA" id="ARBA00022729"/>
    </source>
</evidence>
<dbReference type="KEGG" id="oxy:HCG48_04845"/>
<feature type="domain" description="SLH" evidence="2">
    <location>
        <begin position="175"/>
        <end position="239"/>
    </location>
</feature>
<feature type="domain" description="SLH" evidence="2">
    <location>
        <begin position="48"/>
        <end position="111"/>
    </location>
</feature>